<feature type="region of interest" description="Disordered" evidence="1">
    <location>
        <begin position="34"/>
        <end position="87"/>
    </location>
</feature>
<evidence type="ECO:0000313" key="2">
    <source>
        <dbReference type="EMBL" id="MPC41711.1"/>
    </source>
</evidence>
<feature type="compositionally biased region" description="Basic and acidic residues" evidence="1">
    <location>
        <begin position="62"/>
        <end position="71"/>
    </location>
</feature>
<comment type="caution">
    <text evidence="2">The sequence shown here is derived from an EMBL/GenBank/DDBJ whole genome shotgun (WGS) entry which is preliminary data.</text>
</comment>
<name>A0A5B7F3W3_PORTR</name>
<dbReference type="Proteomes" id="UP000324222">
    <property type="component" value="Unassembled WGS sequence"/>
</dbReference>
<protein>
    <submittedName>
        <fullName evidence="2">Uncharacterized protein</fullName>
    </submittedName>
</protein>
<gene>
    <name evidence="2" type="ORF">E2C01_035312</name>
</gene>
<dbReference type="AlphaFoldDB" id="A0A5B7F3W3"/>
<evidence type="ECO:0000256" key="1">
    <source>
        <dbReference type="SAM" id="MobiDB-lite"/>
    </source>
</evidence>
<proteinExistence type="predicted"/>
<accession>A0A5B7F3W3</accession>
<dbReference type="EMBL" id="VSRR010005160">
    <property type="protein sequence ID" value="MPC41711.1"/>
    <property type="molecule type" value="Genomic_DNA"/>
</dbReference>
<sequence length="87" mass="9351">MCPCTEGTKTRNMGNEYVQLPVVCSFITAQCSNKGRGRSYDAGSETESLVPSVPSASMDVSRLGEGDHGTEGEGITDYGELRQLMQE</sequence>
<reference evidence="2 3" key="1">
    <citation type="submission" date="2019-05" db="EMBL/GenBank/DDBJ databases">
        <title>Another draft genome of Portunus trituberculatus and its Hox gene families provides insights of decapod evolution.</title>
        <authorList>
            <person name="Jeong J.-H."/>
            <person name="Song I."/>
            <person name="Kim S."/>
            <person name="Choi T."/>
            <person name="Kim D."/>
            <person name="Ryu S."/>
            <person name="Kim W."/>
        </authorList>
    </citation>
    <scope>NUCLEOTIDE SEQUENCE [LARGE SCALE GENOMIC DNA]</scope>
    <source>
        <tissue evidence="2">Muscle</tissue>
    </source>
</reference>
<organism evidence="2 3">
    <name type="scientific">Portunus trituberculatus</name>
    <name type="common">Swimming crab</name>
    <name type="synonym">Neptunus trituberculatus</name>
    <dbReference type="NCBI Taxonomy" id="210409"/>
    <lineage>
        <taxon>Eukaryota</taxon>
        <taxon>Metazoa</taxon>
        <taxon>Ecdysozoa</taxon>
        <taxon>Arthropoda</taxon>
        <taxon>Crustacea</taxon>
        <taxon>Multicrustacea</taxon>
        <taxon>Malacostraca</taxon>
        <taxon>Eumalacostraca</taxon>
        <taxon>Eucarida</taxon>
        <taxon>Decapoda</taxon>
        <taxon>Pleocyemata</taxon>
        <taxon>Brachyura</taxon>
        <taxon>Eubrachyura</taxon>
        <taxon>Portunoidea</taxon>
        <taxon>Portunidae</taxon>
        <taxon>Portuninae</taxon>
        <taxon>Portunus</taxon>
    </lineage>
</organism>
<keyword evidence="3" id="KW-1185">Reference proteome</keyword>
<evidence type="ECO:0000313" key="3">
    <source>
        <dbReference type="Proteomes" id="UP000324222"/>
    </source>
</evidence>